<gene>
    <name evidence="2" type="ORF">FQA47_001302</name>
</gene>
<feature type="chain" id="PRO_5032972636" evidence="1">
    <location>
        <begin position="22"/>
        <end position="117"/>
    </location>
</feature>
<dbReference type="Proteomes" id="UP000646548">
    <property type="component" value="Unassembled WGS sequence"/>
</dbReference>
<evidence type="ECO:0000313" key="3">
    <source>
        <dbReference type="Proteomes" id="UP000646548"/>
    </source>
</evidence>
<dbReference type="PROSITE" id="PS51257">
    <property type="entry name" value="PROKAR_LIPOPROTEIN"/>
    <property type="match status" value="1"/>
</dbReference>
<keyword evidence="1" id="KW-0732">Signal</keyword>
<reference evidence="2" key="1">
    <citation type="journal article" name="BMC Genomics">
        <title>Long-read sequencing and de novo genome assembly of marine medaka (Oryzias melastigma).</title>
        <authorList>
            <person name="Liang P."/>
            <person name="Saqib H.S.A."/>
            <person name="Ni X."/>
            <person name="Shen Y."/>
        </authorList>
    </citation>
    <scope>NUCLEOTIDE SEQUENCE</scope>
    <source>
        <strain evidence="2">Bigg-433</strain>
    </source>
</reference>
<sequence length="117" mass="13306">MKMAGLLWMLVSVLLLQSCSCIDEDQLTPVVDAIWKNYKVNNMFSLAASIPEKQNQEDEYDVSQVLNAEKPETVKTAMKRKKVYMHGRVVAATVTKNPDVKGDFIHAEFRRSTEVPF</sequence>
<feature type="signal peptide" evidence="1">
    <location>
        <begin position="1"/>
        <end position="21"/>
    </location>
</feature>
<protein>
    <submittedName>
        <fullName evidence="2">Uncharacterized protein</fullName>
    </submittedName>
</protein>
<organism evidence="2 3">
    <name type="scientific">Oryzias melastigma</name>
    <name type="common">Marine medaka</name>
    <dbReference type="NCBI Taxonomy" id="30732"/>
    <lineage>
        <taxon>Eukaryota</taxon>
        <taxon>Metazoa</taxon>
        <taxon>Chordata</taxon>
        <taxon>Craniata</taxon>
        <taxon>Vertebrata</taxon>
        <taxon>Euteleostomi</taxon>
        <taxon>Actinopterygii</taxon>
        <taxon>Neopterygii</taxon>
        <taxon>Teleostei</taxon>
        <taxon>Neoteleostei</taxon>
        <taxon>Acanthomorphata</taxon>
        <taxon>Ovalentaria</taxon>
        <taxon>Atherinomorphae</taxon>
        <taxon>Beloniformes</taxon>
        <taxon>Adrianichthyidae</taxon>
        <taxon>Oryziinae</taxon>
        <taxon>Oryzias</taxon>
    </lineage>
</organism>
<accession>A0A834F827</accession>
<dbReference type="InterPro" id="IPR040958">
    <property type="entry name" value="SNAD1"/>
</dbReference>
<comment type="caution">
    <text evidence="2">The sequence shown here is derived from an EMBL/GenBank/DDBJ whole genome shotgun (WGS) entry which is preliminary data.</text>
</comment>
<evidence type="ECO:0000256" key="1">
    <source>
        <dbReference type="SAM" id="SignalP"/>
    </source>
</evidence>
<evidence type="ECO:0000313" key="2">
    <source>
        <dbReference type="EMBL" id="KAF6724559.1"/>
    </source>
</evidence>
<dbReference type="Pfam" id="PF18744">
    <property type="entry name" value="SNAD1"/>
    <property type="match status" value="1"/>
</dbReference>
<dbReference type="AlphaFoldDB" id="A0A834F827"/>
<proteinExistence type="predicted"/>
<dbReference type="EMBL" id="WKFB01000388">
    <property type="protein sequence ID" value="KAF6724559.1"/>
    <property type="molecule type" value="Genomic_DNA"/>
</dbReference>
<name>A0A834F827_ORYME</name>